<gene>
    <name evidence="2" type="ORF">G6N73_33900</name>
</gene>
<evidence type="ECO:0000313" key="2">
    <source>
        <dbReference type="EMBL" id="NGO55936.1"/>
    </source>
</evidence>
<name>A0A6G4WP07_9HYPH</name>
<feature type="chain" id="PRO_5026259604" description="Excalibur calcium-binding domain-containing protein" evidence="1">
    <location>
        <begin position="22"/>
        <end position="83"/>
    </location>
</feature>
<dbReference type="EMBL" id="JAAKZF010000154">
    <property type="protein sequence ID" value="NGO55936.1"/>
    <property type="molecule type" value="Genomic_DNA"/>
</dbReference>
<keyword evidence="3" id="KW-1185">Reference proteome</keyword>
<organism evidence="2 3">
    <name type="scientific">Allomesorhizobium camelthorni</name>
    <dbReference type="NCBI Taxonomy" id="475069"/>
    <lineage>
        <taxon>Bacteria</taxon>
        <taxon>Pseudomonadati</taxon>
        <taxon>Pseudomonadota</taxon>
        <taxon>Alphaproteobacteria</taxon>
        <taxon>Hyphomicrobiales</taxon>
        <taxon>Phyllobacteriaceae</taxon>
        <taxon>Allomesorhizobium</taxon>
    </lineage>
</organism>
<protein>
    <recommendedName>
        <fullName evidence="4">Excalibur calcium-binding domain-containing protein</fullName>
    </recommendedName>
</protein>
<proteinExistence type="predicted"/>
<evidence type="ECO:0008006" key="4">
    <source>
        <dbReference type="Google" id="ProtNLM"/>
    </source>
</evidence>
<sequence>MKMLRIFAVLALSLFVANCSATTSTTHSAVQVAGHPYKTDPNCKRTKPLGTFDERCDHPRLGYRGFSDPTIGAASGAGGGFCL</sequence>
<comment type="caution">
    <text evidence="2">The sequence shown here is derived from an EMBL/GenBank/DDBJ whole genome shotgun (WGS) entry which is preliminary data.</text>
</comment>
<accession>A0A6G4WP07</accession>
<feature type="signal peptide" evidence="1">
    <location>
        <begin position="1"/>
        <end position="21"/>
    </location>
</feature>
<dbReference type="AlphaFoldDB" id="A0A6G4WP07"/>
<evidence type="ECO:0000313" key="3">
    <source>
        <dbReference type="Proteomes" id="UP001642900"/>
    </source>
</evidence>
<evidence type="ECO:0000256" key="1">
    <source>
        <dbReference type="SAM" id="SignalP"/>
    </source>
</evidence>
<keyword evidence="1" id="KW-0732">Signal</keyword>
<reference evidence="2 3" key="1">
    <citation type="submission" date="2020-02" db="EMBL/GenBank/DDBJ databases">
        <title>Genome sequence of strain CCNWXJ40-4.</title>
        <authorList>
            <person name="Gao J."/>
            <person name="Sun J."/>
        </authorList>
    </citation>
    <scope>NUCLEOTIDE SEQUENCE [LARGE SCALE GENOMIC DNA]</scope>
    <source>
        <strain evidence="2 3">CCNWXJ 40-4</strain>
    </source>
</reference>
<dbReference type="Proteomes" id="UP001642900">
    <property type="component" value="Unassembled WGS sequence"/>
</dbReference>